<dbReference type="Proteomes" id="UP000248329">
    <property type="component" value="Unassembled WGS sequence"/>
</dbReference>
<gene>
    <name evidence="1" type="ORF">C4B59_03020</name>
</gene>
<proteinExistence type="predicted"/>
<comment type="caution">
    <text evidence="1">The sequence shown here is derived from an EMBL/GenBank/DDBJ whole genome shotgun (WGS) entry which is preliminary data.</text>
</comment>
<evidence type="ECO:0000313" key="1">
    <source>
        <dbReference type="EMBL" id="PXF61537.1"/>
    </source>
</evidence>
<evidence type="ECO:0000313" key="2">
    <source>
        <dbReference type="Proteomes" id="UP000248329"/>
    </source>
</evidence>
<dbReference type="EMBL" id="PQXF01000004">
    <property type="protein sequence ID" value="PXF61537.1"/>
    <property type="molecule type" value="Genomic_DNA"/>
</dbReference>
<name>A0AC61L5N7_9EURY</name>
<protein>
    <submittedName>
        <fullName evidence="1">Chorismate mutase</fullName>
    </submittedName>
</protein>
<organism evidence="1 2">
    <name type="scientific">Candidatus Methanogaster sp</name>
    <dbReference type="NCBI Taxonomy" id="3386292"/>
    <lineage>
        <taxon>Archaea</taxon>
        <taxon>Methanobacteriati</taxon>
        <taxon>Methanobacteriota</taxon>
        <taxon>Stenosarchaea group</taxon>
        <taxon>Methanomicrobia</taxon>
        <taxon>Methanosarcinales</taxon>
        <taxon>ANME-2 cluster</taxon>
        <taxon>Candidatus Methanogasteraceae</taxon>
        <taxon>Candidatus Methanogaster</taxon>
    </lineage>
</organism>
<sequence>MELLDVREKIETIDKEILKLIADRTALAGTVLELKKAEGKSIEDGAQEQVVLNRAVNYATELSLDIGSIKHIYEILIRMNIERQHELSGEGNLP</sequence>
<reference evidence="1" key="1">
    <citation type="submission" date="2018-01" db="EMBL/GenBank/DDBJ databases">
        <authorList>
            <person name="Krukenberg V."/>
        </authorList>
    </citation>
    <scope>NUCLEOTIDE SEQUENCE</scope>
    <source>
        <strain evidence="1">E20ANME2</strain>
    </source>
</reference>
<accession>A0AC61L5N7</accession>